<dbReference type="InterPro" id="IPR013324">
    <property type="entry name" value="RNA_pol_sigma_r3/r4-like"/>
</dbReference>
<comment type="caution">
    <text evidence="2">The sequence shown here is derived from an EMBL/GenBank/DDBJ whole genome shotgun (WGS) entry which is preliminary data.</text>
</comment>
<sequence length="101" mass="12050">MTDDPESLLEIEQFSEDDHPSNHLYISYCGNQYQLDYEPLYLAMRTLQERELGVLILDFWLEWKDARIAQALGVTDRTVRNIRSRALEKIRRWFSLTRGMP</sequence>
<organism evidence="2">
    <name type="scientific">bioreactor metagenome</name>
    <dbReference type="NCBI Taxonomy" id="1076179"/>
    <lineage>
        <taxon>unclassified sequences</taxon>
        <taxon>metagenomes</taxon>
        <taxon>ecological metagenomes</taxon>
    </lineage>
</organism>
<dbReference type="Pfam" id="PF04545">
    <property type="entry name" value="Sigma70_r4"/>
    <property type="match status" value="1"/>
</dbReference>
<reference evidence="2" key="1">
    <citation type="submission" date="2019-08" db="EMBL/GenBank/DDBJ databases">
        <authorList>
            <person name="Kucharzyk K."/>
            <person name="Murdoch R.W."/>
            <person name="Higgins S."/>
            <person name="Loffler F."/>
        </authorList>
    </citation>
    <scope>NUCLEOTIDE SEQUENCE</scope>
</reference>
<gene>
    <name evidence="2" type="ORF">SDC9_104117</name>
</gene>
<dbReference type="EMBL" id="VSSQ01016194">
    <property type="protein sequence ID" value="MPM57295.1"/>
    <property type="molecule type" value="Genomic_DNA"/>
</dbReference>
<dbReference type="InterPro" id="IPR036388">
    <property type="entry name" value="WH-like_DNA-bd_sf"/>
</dbReference>
<dbReference type="InterPro" id="IPR007630">
    <property type="entry name" value="RNA_pol_sigma70_r4"/>
</dbReference>
<dbReference type="SUPFAM" id="SSF88659">
    <property type="entry name" value="Sigma3 and sigma4 domains of RNA polymerase sigma factors"/>
    <property type="match status" value="1"/>
</dbReference>
<protein>
    <recommendedName>
        <fullName evidence="1">RNA polymerase sigma-70 region 4 domain-containing protein</fullName>
    </recommendedName>
</protein>
<name>A0A645AVL6_9ZZZZ</name>
<dbReference type="AlphaFoldDB" id="A0A645AVL6"/>
<dbReference type="Gene3D" id="1.10.10.10">
    <property type="entry name" value="Winged helix-like DNA-binding domain superfamily/Winged helix DNA-binding domain"/>
    <property type="match status" value="1"/>
</dbReference>
<evidence type="ECO:0000313" key="2">
    <source>
        <dbReference type="EMBL" id="MPM57295.1"/>
    </source>
</evidence>
<proteinExistence type="predicted"/>
<accession>A0A645AVL6</accession>
<dbReference type="GO" id="GO:0003700">
    <property type="term" value="F:DNA-binding transcription factor activity"/>
    <property type="evidence" value="ECO:0007669"/>
    <property type="project" value="InterPro"/>
</dbReference>
<dbReference type="GO" id="GO:0006352">
    <property type="term" value="P:DNA-templated transcription initiation"/>
    <property type="evidence" value="ECO:0007669"/>
    <property type="project" value="InterPro"/>
</dbReference>
<feature type="domain" description="RNA polymerase sigma-70 region 4" evidence="1">
    <location>
        <begin position="43"/>
        <end position="91"/>
    </location>
</feature>
<evidence type="ECO:0000259" key="1">
    <source>
        <dbReference type="Pfam" id="PF04545"/>
    </source>
</evidence>